<comment type="caution">
    <text evidence="1">The sequence shown here is derived from an EMBL/GenBank/DDBJ whole genome shotgun (WGS) entry which is preliminary data.</text>
</comment>
<protein>
    <submittedName>
        <fullName evidence="1">Uncharacterized protein</fullName>
    </submittedName>
</protein>
<keyword evidence="2" id="KW-1185">Reference proteome</keyword>
<dbReference type="Proteomes" id="UP001159363">
    <property type="component" value="Chromosome 12"/>
</dbReference>
<name>A0ABQ9GDV9_9NEOP</name>
<evidence type="ECO:0000313" key="1">
    <source>
        <dbReference type="EMBL" id="KAJ8870576.1"/>
    </source>
</evidence>
<gene>
    <name evidence="1" type="ORF">PR048_029599</name>
</gene>
<reference evidence="1 2" key="1">
    <citation type="submission" date="2023-02" db="EMBL/GenBank/DDBJ databases">
        <title>LHISI_Scaffold_Assembly.</title>
        <authorList>
            <person name="Stuart O.P."/>
            <person name="Cleave R."/>
            <person name="Magrath M.J.L."/>
            <person name="Mikheyev A.S."/>
        </authorList>
    </citation>
    <scope>NUCLEOTIDE SEQUENCE [LARGE SCALE GENOMIC DNA]</scope>
    <source>
        <strain evidence="1">Daus_M_001</strain>
        <tissue evidence="1">Leg muscle</tissue>
    </source>
</reference>
<organism evidence="1 2">
    <name type="scientific">Dryococelus australis</name>
    <dbReference type="NCBI Taxonomy" id="614101"/>
    <lineage>
        <taxon>Eukaryota</taxon>
        <taxon>Metazoa</taxon>
        <taxon>Ecdysozoa</taxon>
        <taxon>Arthropoda</taxon>
        <taxon>Hexapoda</taxon>
        <taxon>Insecta</taxon>
        <taxon>Pterygota</taxon>
        <taxon>Neoptera</taxon>
        <taxon>Polyneoptera</taxon>
        <taxon>Phasmatodea</taxon>
        <taxon>Verophasmatodea</taxon>
        <taxon>Anareolatae</taxon>
        <taxon>Phasmatidae</taxon>
        <taxon>Eurycanthinae</taxon>
        <taxon>Dryococelus</taxon>
    </lineage>
</organism>
<dbReference type="EMBL" id="JARBHB010000013">
    <property type="protein sequence ID" value="KAJ8870576.1"/>
    <property type="molecule type" value="Genomic_DNA"/>
</dbReference>
<proteinExistence type="predicted"/>
<evidence type="ECO:0000313" key="2">
    <source>
        <dbReference type="Proteomes" id="UP001159363"/>
    </source>
</evidence>
<sequence length="590" mass="66281">MLQYHQIIAIGVAHKRDYAAISSNLTFRLYTQIITMIFAQFASCRQQQDLLENLANVLSQHIFGNAVAQSNSTSMAAAVAERLDCSPPTYANRVQSPDGPVTRRLDSTDMCLLEPHMFVDWLLPHRVASVTSHLASMALATCFLASLLLDQSRPGLYVETWTIREFNDLKTRLYSLTCRYVDVNCALVVCCNSGRIQAARGDEIPNLEDRMIRKNITGTTLCYDGAPDIFRDVHKSRNDAKISRDFFLRSFILFVVFASRYQAPRYGSSCEMIATRLPRMLTWFDSLWICPWISARGDRTRRCRWSLLFLGDLPFRTPFHSRAAPFLPHFTLIGSQDLDVENWGNGGSGRHLASDAEGPARGTTAARTISPWSLFDACCARHGERLPVVADDTWDKIDSKYVYTEVTFAIGSQIIRHALDDSVTNSRLARKQVASAILPARAEVRDYHIQNGARTHTDVYPRRGPSKHRHLPRRVLRTKPCSGGHLGYAGQNPPRIIMSQPAVHNPAGSLLIAEEVCPMWLNRVEIEAFLQDLGITLNWRPSWYRRPSLPRTIGDQLRMSTILATTACPAVGHQSVANDQFRISCNTASS</sequence>
<accession>A0ABQ9GDV9</accession>